<protein>
    <recommendedName>
        <fullName evidence="7">Zn(2)-C6 fungal-type domain-containing protein</fullName>
    </recommendedName>
</protein>
<evidence type="ECO:0000256" key="3">
    <source>
        <dbReference type="ARBA" id="ARBA00023125"/>
    </source>
</evidence>
<evidence type="ECO:0000256" key="4">
    <source>
        <dbReference type="ARBA" id="ARBA00023163"/>
    </source>
</evidence>
<keyword evidence="5" id="KW-0539">Nucleus</keyword>
<dbReference type="GO" id="GO:0000981">
    <property type="term" value="F:DNA-binding transcription factor activity, RNA polymerase II-specific"/>
    <property type="evidence" value="ECO:0007669"/>
    <property type="project" value="InterPro"/>
</dbReference>
<feature type="region of interest" description="Disordered" evidence="6">
    <location>
        <begin position="52"/>
        <end position="74"/>
    </location>
</feature>
<evidence type="ECO:0000259" key="7">
    <source>
        <dbReference type="PROSITE" id="PS00463"/>
    </source>
</evidence>
<keyword evidence="9" id="KW-1185">Reference proteome</keyword>
<evidence type="ECO:0000313" key="9">
    <source>
        <dbReference type="Proteomes" id="UP000799778"/>
    </source>
</evidence>
<dbReference type="PANTHER" id="PTHR31845">
    <property type="entry name" value="FINGER DOMAIN PROTEIN, PUTATIVE-RELATED"/>
    <property type="match status" value="1"/>
</dbReference>
<dbReference type="CDD" id="cd12148">
    <property type="entry name" value="fungal_TF_MHR"/>
    <property type="match status" value="1"/>
</dbReference>
<gene>
    <name evidence="8" type="ORF">BU24DRAFT_490161</name>
</gene>
<feature type="compositionally biased region" description="Polar residues" evidence="6">
    <location>
        <begin position="122"/>
        <end position="137"/>
    </location>
</feature>
<dbReference type="InterPro" id="IPR051089">
    <property type="entry name" value="prtT"/>
</dbReference>
<sequence length="611" mass="67650">METMVDSAESSTGTAAPYGQACSNCAKAKCRCVLQESGTACVRCQRLKKDCTPATQSRKRTARRKSPATRTQLEDKLDSLVTLLSAQHASSSAQPTGAQPPPRHESTSSHRGICSRQDLLPTPSTTGSRSDYQASPSSAIIIEQADHDDVRDNKILDHFCSNHLKQFPFIFIPTPSTAADIRRDRPFLWMNIEAICSGSIEQQNERGLQIREKLGSMTIVHGERTLDMLQGLLAHMAWLHYFSKGQSPFLGMLSGMAQSLVRDLRLDEPRSGGHRAGVFNSPGPSLYHLSPADPGCGTHEKRRALLACYAISSTAAHSMQFDYMRWSAPMEEAATSLSTDPQCPGDEVIAAFARICFISNEALKAMSQASQDPSTMFLQIRPLRAAMERVKKSLSPTTLSNPFVQSYIHNTEILIHESVLSQRPPSPTSLHPNHRRYEYLHASLSASKSCIENYLTFQTSQHASMTFFIMLQCLHALQVLYRLTTLNDPEWDNAVVRQSADVLSYFERMIVILGDVHAYSASDRPPGEESVWSKGAERFRASLPAWTVGISKAEEWFARQQQSQQSQQQAGGTTGEETLMEVGDGSLDAFMAGLSDDAWFADLFTPVWNYS</sequence>
<proteinExistence type="predicted"/>
<dbReference type="EMBL" id="ML978068">
    <property type="protein sequence ID" value="KAF2016888.1"/>
    <property type="molecule type" value="Genomic_DNA"/>
</dbReference>
<dbReference type="PANTHER" id="PTHR31845:SF32">
    <property type="entry name" value="MISCELLANEOUS ZN(II)2CYS6 TRANSCRIPTION FACTOR (EUROFUNG)-RELATED"/>
    <property type="match status" value="1"/>
</dbReference>
<dbReference type="GO" id="GO:0008270">
    <property type="term" value="F:zinc ion binding"/>
    <property type="evidence" value="ECO:0007669"/>
    <property type="project" value="InterPro"/>
</dbReference>
<dbReference type="RefSeq" id="XP_033385227.1">
    <property type="nucleotide sequence ID" value="XM_033533693.1"/>
</dbReference>
<name>A0A6A5XU97_9PLEO</name>
<keyword evidence="3" id="KW-0238">DNA-binding</keyword>
<evidence type="ECO:0000256" key="5">
    <source>
        <dbReference type="ARBA" id="ARBA00023242"/>
    </source>
</evidence>
<dbReference type="InterPro" id="IPR036864">
    <property type="entry name" value="Zn2-C6_fun-type_DNA-bd_sf"/>
</dbReference>
<feature type="domain" description="Zn(2)-C6 fungal-type" evidence="7">
    <location>
        <begin position="21"/>
        <end position="51"/>
    </location>
</feature>
<evidence type="ECO:0000256" key="2">
    <source>
        <dbReference type="ARBA" id="ARBA00023015"/>
    </source>
</evidence>
<reference evidence="8" key="1">
    <citation type="journal article" date="2020" name="Stud. Mycol.">
        <title>101 Dothideomycetes genomes: a test case for predicting lifestyles and emergence of pathogens.</title>
        <authorList>
            <person name="Haridas S."/>
            <person name="Albert R."/>
            <person name="Binder M."/>
            <person name="Bloem J."/>
            <person name="Labutti K."/>
            <person name="Salamov A."/>
            <person name="Andreopoulos B."/>
            <person name="Baker S."/>
            <person name="Barry K."/>
            <person name="Bills G."/>
            <person name="Bluhm B."/>
            <person name="Cannon C."/>
            <person name="Castanera R."/>
            <person name="Culley D."/>
            <person name="Daum C."/>
            <person name="Ezra D."/>
            <person name="Gonzalez J."/>
            <person name="Henrissat B."/>
            <person name="Kuo A."/>
            <person name="Liang C."/>
            <person name="Lipzen A."/>
            <person name="Lutzoni F."/>
            <person name="Magnuson J."/>
            <person name="Mondo S."/>
            <person name="Nolan M."/>
            <person name="Ohm R."/>
            <person name="Pangilinan J."/>
            <person name="Park H.-J."/>
            <person name="Ramirez L."/>
            <person name="Alfaro M."/>
            <person name="Sun H."/>
            <person name="Tritt A."/>
            <person name="Yoshinaga Y."/>
            <person name="Zwiers L.-H."/>
            <person name="Turgeon B."/>
            <person name="Goodwin S."/>
            <person name="Spatafora J."/>
            <person name="Crous P."/>
            <person name="Grigoriev I."/>
        </authorList>
    </citation>
    <scope>NUCLEOTIDE SEQUENCE</scope>
    <source>
        <strain evidence="8">CBS 175.79</strain>
    </source>
</reference>
<accession>A0A6A5XU97</accession>
<dbReference type="OrthoDB" id="1600564at2759"/>
<dbReference type="Proteomes" id="UP000799778">
    <property type="component" value="Unassembled WGS sequence"/>
</dbReference>
<keyword evidence="2" id="KW-0805">Transcription regulation</keyword>
<dbReference type="GO" id="GO:0000976">
    <property type="term" value="F:transcription cis-regulatory region binding"/>
    <property type="evidence" value="ECO:0007669"/>
    <property type="project" value="TreeGrafter"/>
</dbReference>
<evidence type="ECO:0000256" key="6">
    <source>
        <dbReference type="SAM" id="MobiDB-lite"/>
    </source>
</evidence>
<organism evidence="8 9">
    <name type="scientific">Aaosphaeria arxii CBS 175.79</name>
    <dbReference type="NCBI Taxonomy" id="1450172"/>
    <lineage>
        <taxon>Eukaryota</taxon>
        <taxon>Fungi</taxon>
        <taxon>Dikarya</taxon>
        <taxon>Ascomycota</taxon>
        <taxon>Pezizomycotina</taxon>
        <taxon>Dothideomycetes</taxon>
        <taxon>Pleosporomycetidae</taxon>
        <taxon>Pleosporales</taxon>
        <taxon>Pleosporales incertae sedis</taxon>
        <taxon>Aaosphaeria</taxon>
    </lineage>
</organism>
<dbReference type="PROSITE" id="PS00463">
    <property type="entry name" value="ZN2_CY6_FUNGAL_1"/>
    <property type="match status" value="1"/>
</dbReference>
<dbReference type="GO" id="GO:0005634">
    <property type="term" value="C:nucleus"/>
    <property type="evidence" value="ECO:0007669"/>
    <property type="project" value="UniProtKB-SubCell"/>
</dbReference>
<dbReference type="Gene3D" id="4.10.240.10">
    <property type="entry name" value="Zn(2)-C6 fungal-type DNA-binding domain"/>
    <property type="match status" value="1"/>
</dbReference>
<feature type="region of interest" description="Disordered" evidence="6">
    <location>
        <begin position="87"/>
        <end position="137"/>
    </location>
</feature>
<keyword evidence="4" id="KW-0804">Transcription</keyword>
<feature type="compositionally biased region" description="Basic residues" evidence="6">
    <location>
        <begin position="57"/>
        <end position="67"/>
    </location>
</feature>
<dbReference type="AlphaFoldDB" id="A0A6A5XU97"/>
<dbReference type="InterPro" id="IPR001138">
    <property type="entry name" value="Zn2Cys6_DnaBD"/>
</dbReference>
<dbReference type="GeneID" id="54291090"/>
<dbReference type="CDD" id="cd00067">
    <property type="entry name" value="GAL4"/>
    <property type="match status" value="1"/>
</dbReference>
<evidence type="ECO:0000313" key="8">
    <source>
        <dbReference type="EMBL" id="KAF2016888.1"/>
    </source>
</evidence>
<evidence type="ECO:0000256" key="1">
    <source>
        <dbReference type="ARBA" id="ARBA00004123"/>
    </source>
</evidence>
<comment type="subcellular location">
    <subcellularLocation>
        <location evidence="1">Nucleus</location>
    </subcellularLocation>
</comment>